<accession>A0A6P1KF53</accession>
<dbReference type="Gene3D" id="3.55.50.10">
    <property type="entry name" value="Baseplate protein-like domains"/>
    <property type="match status" value="1"/>
</dbReference>
<dbReference type="NCBIfam" id="TIGR01646">
    <property type="entry name" value="vgr_GE"/>
    <property type="match status" value="1"/>
</dbReference>
<dbReference type="NCBIfam" id="TIGR03361">
    <property type="entry name" value="VI_Rhs_Vgr"/>
    <property type="match status" value="1"/>
</dbReference>
<gene>
    <name evidence="4" type="primary">tssI</name>
    <name evidence="4" type="ORF">GSF12_12485</name>
</gene>
<dbReference type="SUPFAM" id="SSF69279">
    <property type="entry name" value="Phage tail proteins"/>
    <property type="match status" value="2"/>
</dbReference>
<dbReference type="Gene3D" id="2.40.50.230">
    <property type="entry name" value="Gp5 N-terminal domain"/>
    <property type="match status" value="1"/>
</dbReference>
<dbReference type="Pfam" id="PF04717">
    <property type="entry name" value="Phage_base_V"/>
    <property type="match status" value="1"/>
</dbReference>
<comment type="similarity">
    <text evidence="1">Belongs to the VgrG protein family.</text>
</comment>
<evidence type="ECO:0000256" key="1">
    <source>
        <dbReference type="ARBA" id="ARBA00005558"/>
    </source>
</evidence>
<dbReference type="InterPro" id="IPR054030">
    <property type="entry name" value="Gp5_Vgr_C"/>
</dbReference>
<dbReference type="Pfam" id="PF05954">
    <property type="entry name" value="Phage_GPD"/>
    <property type="match status" value="1"/>
</dbReference>
<dbReference type="Gene3D" id="2.30.110.50">
    <property type="match status" value="1"/>
</dbReference>
<dbReference type="EMBL" id="CP047227">
    <property type="protein sequence ID" value="QHG10799.1"/>
    <property type="molecule type" value="Genomic_DNA"/>
</dbReference>
<evidence type="ECO:0000259" key="2">
    <source>
        <dbReference type="Pfam" id="PF04717"/>
    </source>
</evidence>
<dbReference type="SUPFAM" id="SSF69255">
    <property type="entry name" value="gp5 N-terminal domain-like"/>
    <property type="match status" value="1"/>
</dbReference>
<dbReference type="InterPro" id="IPR037026">
    <property type="entry name" value="Vgr_OB-fold_dom_sf"/>
</dbReference>
<dbReference type="Gene3D" id="4.10.220.110">
    <property type="match status" value="1"/>
</dbReference>
<feature type="domain" description="Gp5/Type VI secretion system Vgr protein OB-fold" evidence="2">
    <location>
        <begin position="397"/>
        <end position="446"/>
    </location>
</feature>
<dbReference type="InterPro" id="IPR006531">
    <property type="entry name" value="Gp5/Vgr_OB"/>
</dbReference>
<dbReference type="SUPFAM" id="SSF69349">
    <property type="entry name" value="Phage fibre proteins"/>
    <property type="match status" value="2"/>
</dbReference>
<feature type="domain" description="Gp5/Type VI secretion system Vgr C-terminal trimerisation" evidence="3">
    <location>
        <begin position="463"/>
        <end position="575"/>
    </location>
</feature>
<dbReference type="AlphaFoldDB" id="A0A6P1KF53"/>
<protein>
    <submittedName>
        <fullName evidence="4">Type VI secretion system tip protein VgrG</fullName>
    </submittedName>
</protein>
<evidence type="ECO:0000313" key="4">
    <source>
        <dbReference type="EMBL" id="QHG10799.1"/>
    </source>
</evidence>
<reference evidence="4" key="1">
    <citation type="journal article" date="2020" name="Microbiol. Resour. Announc.">
        <title>Complete Genome Sequence of Moraxella osloensis Strain YV1, Isolated from an Australian Wastewater Treatment Plant.</title>
        <authorList>
            <person name="Batinovic S."/>
            <person name="Rice D.T.F."/>
            <person name="Seviour R.J."/>
            <person name="Petrovski S."/>
        </authorList>
    </citation>
    <scope>NUCLEOTIDE SEQUENCE</scope>
    <source>
        <strain evidence="4">YV1</strain>
    </source>
</reference>
<organism evidence="4">
    <name type="scientific">Faucicola osloensis</name>
    <name type="common">Moraxella osloensis</name>
    <dbReference type="NCBI Taxonomy" id="34062"/>
    <lineage>
        <taxon>Bacteria</taxon>
        <taxon>Pseudomonadati</taxon>
        <taxon>Pseudomonadota</taxon>
        <taxon>Gammaproteobacteria</taxon>
        <taxon>Moraxellales</taxon>
        <taxon>Moraxellaceae</taxon>
        <taxon>Faucicola</taxon>
    </lineage>
</organism>
<geneLocation type="plasmid" evidence="4">
    <name>p1</name>
</geneLocation>
<name>A0A6P1KF53_FAUOS</name>
<dbReference type="InterPro" id="IPR006533">
    <property type="entry name" value="T6SS_Vgr_RhsGE"/>
</dbReference>
<sequence>MERTLQIQSPYGKGMTIKTLQGNEGISQLYEFKLILTSKDPNLGNNGIGQPLTTSIDTEQTTRYLSGIITDFGYLHEDPDELDYHLYTCTVRPNLWYLSQRIDSRVFVDKTVLDIAATLLGELGINYQNNCQNGYRTYGHSTQYQETSLDYLNRLFEQEGIYYYFEHSAGNHTLILADNNAQHKPILGKTTLPYHSKYIAAGTPDQAYIDTWQHTDHLNTKQVSVNDYNYQMAKTKLTASGSTHSLGGQSTEQYDFYTNFKNPGQADHYKTVRTEDHKAHSQSITASGNVLTIAPGYTFSLERHPHQAANSEYLITQAHYDFQEAGYTTGQDLSHYRIDFTAIPKSHQYRAPRHTPKPRMLGTQAAIVTGPAGEEVYTNEYGDIKVQFHWDRYGPMNEKSSDWIRVIQGSAGGSFGSINTPRIGEEVLVDFINGDSDRPIVVGRLYNSSNPPPWGFPAAAKKSGIKSKSFNSPLSNFNELMFDDTASSEMVNFQAQKDLTSLIKHDETRTVNHDRTTTIDNDETVMVHGFRTETVDKDETITIHQNRTETVDKNETITIHENRKERVDKDETISIGGNRTETVEKNEKIDVLGNRTETVGKNETLTINKSRTLNIHKNQHITINGLQNETIKLASMQTIGLGHIQNIGATYVLSVGVAHIVNIGMTQKTNVGQSISMHAGKTVVIEAGETLVLKAGKSTLTMDSDGNIELNGNKIHIAGDTVVDIDSKLIDLN</sequence>
<keyword evidence="4" id="KW-0614">Plasmid</keyword>
<proteinExistence type="inferred from homology"/>
<dbReference type="InterPro" id="IPR017847">
    <property type="entry name" value="T6SS_RhsGE_Vgr_subset"/>
</dbReference>
<evidence type="ECO:0000259" key="3">
    <source>
        <dbReference type="Pfam" id="PF22178"/>
    </source>
</evidence>
<dbReference type="Pfam" id="PF22178">
    <property type="entry name" value="Gp5_trimer_C"/>
    <property type="match status" value="1"/>
</dbReference>